<reference evidence="2 3" key="1">
    <citation type="submission" date="2022-06" db="EMBL/GenBank/DDBJ databases">
        <authorList>
            <person name="Jeon C.O."/>
        </authorList>
    </citation>
    <scope>NUCLEOTIDE SEQUENCE [LARGE SCALE GENOMIC DNA]</scope>
    <source>
        <strain evidence="2 3">KCTC 13943</strain>
    </source>
</reference>
<name>A0ABT0W4F0_9BACI</name>
<organism evidence="2 3">
    <name type="scientific">Neobacillus pocheonensis</name>
    <dbReference type="NCBI Taxonomy" id="363869"/>
    <lineage>
        <taxon>Bacteria</taxon>
        <taxon>Bacillati</taxon>
        <taxon>Bacillota</taxon>
        <taxon>Bacilli</taxon>
        <taxon>Bacillales</taxon>
        <taxon>Bacillaceae</taxon>
        <taxon>Neobacillus</taxon>
    </lineage>
</organism>
<accession>A0ABT0W4F0</accession>
<keyword evidence="3" id="KW-1185">Reference proteome</keyword>
<feature type="compositionally biased region" description="Basic and acidic residues" evidence="1">
    <location>
        <begin position="1"/>
        <end position="10"/>
    </location>
</feature>
<evidence type="ECO:0000256" key="1">
    <source>
        <dbReference type="SAM" id="MobiDB-lite"/>
    </source>
</evidence>
<gene>
    <name evidence="2" type="ORF">NDK43_00575</name>
</gene>
<dbReference type="Proteomes" id="UP001523262">
    <property type="component" value="Unassembled WGS sequence"/>
</dbReference>
<protein>
    <recommendedName>
        <fullName evidence="4">General stress protein</fullName>
    </recommendedName>
</protein>
<feature type="region of interest" description="Disordered" evidence="1">
    <location>
        <begin position="1"/>
        <end position="53"/>
    </location>
</feature>
<dbReference type="EMBL" id="JAMQCR010000001">
    <property type="protein sequence ID" value="MCM2531208.1"/>
    <property type="molecule type" value="Genomic_DNA"/>
</dbReference>
<evidence type="ECO:0008006" key="4">
    <source>
        <dbReference type="Google" id="ProtNLM"/>
    </source>
</evidence>
<evidence type="ECO:0000313" key="2">
    <source>
        <dbReference type="EMBL" id="MCM2531208.1"/>
    </source>
</evidence>
<sequence length="53" mass="5844">MVNENFDKFAKTQQAHQGEYLGSGKNQKPGLNDAEYNNQDNTDKSVGATGRNL</sequence>
<evidence type="ECO:0000313" key="3">
    <source>
        <dbReference type="Proteomes" id="UP001523262"/>
    </source>
</evidence>
<comment type="caution">
    <text evidence="2">The sequence shown here is derived from an EMBL/GenBank/DDBJ whole genome shotgun (WGS) entry which is preliminary data.</text>
</comment>
<proteinExistence type="predicted"/>